<evidence type="ECO:0000313" key="2">
    <source>
        <dbReference type="EMBL" id="GJC83606.1"/>
    </source>
</evidence>
<organism evidence="2 3">
    <name type="scientific">Colletotrichum liriopes</name>
    <dbReference type="NCBI Taxonomy" id="708192"/>
    <lineage>
        <taxon>Eukaryota</taxon>
        <taxon>Fungi</taxon>
        <taxon>Dikarya</taxon>
        <taxon>Ascomycota</taxon>
        <taxon>Pezizomycotina</taxon>
        <taxon>Sordariomycetes</taxon>
        <taxon>Hypocreomycetidae</taxon>
        <taxon>Glomerellales</taxon>
        <taxon>Glomerellaceae</taxon>
        <taxon>Colletotrichum</taxon>
        <taxon>Colletotrichum spaethianum species complex</taxon>
    </lineage>
</organism>
<reference evidence="2 3" key="1">
    <citation type="submission" date="2021-07" db="EMBL/GenBank/DDBJ databases">
        <title>Genome data of Colletotrichum spaethianum.</title>
        <authorList>
            <person name="Utami Y.D."/>
            <person name="Hiruma K."/>
        </authorList>
    </citation>
    <scope>NUCLEOTIDE SEQUENCE [LARGE SCALE GENOMIC DNA]</scope>
    <source>
        <strain evidence="2 3">MAFF 242679</strain>
    </source>
</reference>
<name>A0AA37LTG4_9PEZI</name>
<comment type="caution">
    <text evidence="2">The sequence shown here is derived from an EMBL/GenBank/DDBJ whole genome shotgun (WGS) entry which is preliminary data.</text>
</comment>
<feature type="region of interest" description="Disordered" evidence="1">
    <location>
        <begin position="1"/>
        <end position="20"/>
    </location>
</feature>
<dbReference type="EMBL" id="BPPX01000012">
    <property type="protein sequence ID" value="GJC83606.1"/>
    <property type="molecule type" value="Genomic_DNA"/>
</dbReference>
<evidence type="ECO:0000313" key="3">
    <source>
        <dbReference type="Proteomes" id="UP001055172"/>
    </source>
</evidence>
<gene>
    <name evidence="2" type="ORF">ColLi_06444</name>
</gene>
<keyword evidence="3" id="KW-1185">Reference proteome</keyword>
<dbReference type="AlphaFoldDB" id="A0AA37LTG4"/>
<evidence type="ECO:0000256" key="1">
    <source>
        <dbReference type="SAM" id="MobiDB-lite"/>
    </source>
</evidence>
<proteinExistence type="predicted"/>
<accession>A0AA37LTG4</accession>
<sequence length="84" mass="9113">MPPMLQFGSGSNACVDGSPSAFRYPDNTSNLVEPTQENQSDQVLQKRDTIDWLVASIPQKGTSPLAPAGYQVWSNVKDFGAKAR</sequence>
<dbReference type="Proteomes" id="UP001055172">
    <property type="component" value="Unassembled WGS sequence"/>
</dbReference>
<protein>
    <submittedName>
        <fullName evidence="2">Uncharacterized protein</fullName>
    </submittedName>
</protein>